<evidence type="ECO:0000256" key="3">
    <source>
        <dbReference type="ARBA" id="ARBA00022840"/>
    </source>
</evidence>
<name>A0ABY4BUX0_9MICO</name>
<dbReference type="Gene3D" id="3.40.50.300">
    <property type="entry name" value="P-loop containing nucleotide triphosphate hydrolases"/>
    <property type="match status" value="1"/>
</dbReference>
<protein>
    <submittedName>
        <fullName evidence="6">ABC transporter ATP-binding protein</fullName>
    </submittedName>
</protein>
<dbReference type="InterPro" id="IPR003593">
    <property type="entry name" value="AAA+_ATPase"/>
</dbReference>
<evidence type="ECO:0000313" key="7">
    <source>
        <dbReference type="Proteomes" id="UP000832097"/>
    </source>
</evidence>
<keyword evidence="7" id="KW-1185">Reference proteome</keyword>
<feature type="compositionally biased region" description="Low complexity" evidence="4">
    <location>
        <begin position="341"/>
        <end position="356"/>
    </location>
</feature>
<feature type="region of interest" description="Disordered" evidence="4">
    <location>
        <begin position="292"/>
        <end position="369"/>
    </location>
</feature>
<dbReference type="GO" id="GO:0005524">
    <property type="term" value="F:ATP binding"/>
    <property type="evidence" value="ECO:0007669"/>
    <property type="project" value="UniProtKB-KW"/>
</dbReference>
<dbReference type="InterPro" id="IPR017911">
    <property type="entry name" value="MacB-like_ATP-bd"/>
</dbReference>
<dbReference type="PANTHER" id="PTHR24220">
    <property type="entry name" value="IMPORT ATP-BINDING PROTEIN"/>
    <property type="match status" value="1"/>
</dbReference>
<evidence type="ECO:0000259" key="5">
    <source>
        <dbReference type="PROSITE" id="PS50893"/>
    </source>
</evidence>
<accession>A0ABY4BUX0</accession>
<organism evidence="6 7">
    <name type="scientific">Agromyces larvae</name>
    <dbReference type="NCBI Taxonomy" id="2929802"/>
    <lineage>
        <taxon>Bacteria</taxon>
        <taxon>Bacillati</taxon>
        <taxon>Actinomycetota</taxon>
        <taxon>Actinomycetes</taxon>
        <taxon>Micrococcales</taxon>
        <taxon>Microbacteriaceae</taxon>
        <taxon>Agromyces</taxon>
    </lineage>
</organism>
<dbReference type="Pfam" id="PF00005">
    <property type="entry name" value="ABC_tran"/>
    <property type="match status" value="1"/>
</dbReference>
<dbReference type="InterPro" id="IPR015854">
    <property type="entry name" value="ABC_transpr_LolD-like"/>
</dbReference>
<proteinExistence type="predicted"/>
<dbReference type="InterPro" id="IPR027417">
    <property type="entry name" value="P-loop_NTPase"/>
</dbReference>
<reference evidence="6 7" key="1">
    <citation type="submission" date="2022-03" db="EMBL/GenBank/DDBJ databases">
        <title>Mucilaginibacter sp. isolated from the gut of Protaetia brevitarsis seulensis larvae.</title>
        <authorList>
            <person name="Won M."/>
            <person name="Kim S.-J."/>
            <person name="Kwon S.-W."/>
        </authorList>
    </citation>
    <scope>NUCLEOTIDE SEQUENCE [LARGE SCALE GENOMIC DNA]</scope>
    <source>
        <strain evidence="6 7">CFWR-12</strain>
    </source>
</reference>
<dbReference type="CDD" id="cd03255">
    <property type="entry name" value="ABC_MJ0796_LolCDE_FtsE"/>
    <property type="match status" value="1"/>
</dbReference>
<evidence type="ECO:0000256" key="2">
    <source>
        <dbReference type="ARBA" id="ARBA00022741"/>
    </source>
</evidence>
<evidence type="ECO:0000313" key="6">
    <source>
        <dbReference type="EMBL" id="UOE42539.1"/>
    </source>
</evidence>
<evidence type="ECO:0000256" key="4">
    <source>
        <dbReference type="SAM" id="MobiDB-lite"/>
    </source>
</evidence>
<keyword evidence="1" id="KW-0813">Transport</keyword>
<evidence type="ECO:0000256" key="1">
    <source>
        <dbReference type="ARBA" id="ARBA00022448"/>
    </source>
</evidence>
<dbReference type="InterPro" id="IPR017871">
    <property type="entry name" value="ABC_transporter-like_CS"/>
</dbReference>
<dbReference type="PROSITE" id="PS00211">
    <property type="entry name" value="ABC_TRANSPORTER_1"/>
    <property type="match status" value="1"/>
</dbReference>
<dbReference type="SUPFAM" id="SSF52540">
    <property type="entry name" value="P-loop containing nucleoside triphosphate hydrolases"/>
    <property type="match status" value="1"/>
</dbReference>
<dbReference type="PANTHER" id="PTHR24220:SF685">
    <property type="entry name" value="ABC TRANSPORTER RELATED"/>
    <property type="match status" value="1"/>
</dbReference>
<sequence>MTLVADGSPHILCVDLVRIFSADGVEVQALQGLNLRVEPGEMVAVVGASGSGKSTLLTILSGLDTATAGVAKVVGHDLFAMRERERVAYRRHTVGFVWQQTARNLLPYLTAAENVALAIDVARTARGRERSTRIDELLDLVGVGDLADRRPGELSGGQQQRVAIAVALANRPEVLLADEPTGELDESTSAEVLEAMRGVNEALGVTTLIVTHDPTVSEHVRRTVQIRDGRTSTEVLRSTRVGASGDEEQVAEEFAVLDRVGRLQLPHDFVEALSLRDRVRLALETDHVGVWPGTDAPRHAHPHATHASAPESPTGDPTHAHATHASAPESPTGDPLPHGGAASESAAPADPAAPEDPTAPDDPTEEVDR</sequence>
<dbReference type="EMBL" id="CP094528">
    <property type="protein sequence ID" value="UOE42539.1"/>
    <property type="molecule type" value="Genomic_DNA"/>
</dbReference>
<dbReference type="InterPro" id="IPR003439">
    <property type="entry name" value="ABC_transporter-like_ATP-bd"/>
</dbReference>
<dbReference type="Proteomes" id="UP000832097">
    <property type="component" value="Chromosome"/>
</dbReference>
<keyword evidence="3 6" id="KW-0067">ATP-binding</keyword>
<keyword evidence="2" id="KW-0547">Nucleotide-binding</keyword>
<dbReference type="PROSITE" id="PS50893">
    <property type="entry name" value="ABC_TRANSPORTER_2"/>
    <property type="match status" value="1"/>
</dbReference>
<dbReference type="SMART" id="SM00382">
    <property type="entry name" value="AAA"/>
    <property type="match status" value="1"/>
</dbReference>
<feature type="domain" description="ABC transporter" evidence="5">
    <location>
        <begin position="14"/>
        <end position="263"/>
    </location>
</feature>
<gene>
    <name evidence="6" type="ORF">MTO99_10035</name>
</gene>
<feature type="compositionally biased region" description="Acidic residues" evidence="4">
    <location>
        <begin position="358"/>
        <end position="369"/>
    </location>
</feature>